<dbReference type="InterPro" id="IPR023631">
    <property type="entry name" value="Amidase_dom"/>
</dbReference>
<keyword evidence="3" id="KW-0378">Hydrolase</keyword>
<protein>
    <submittedName>
        <fullName evidence="3">Allophanate hydrolase</fullName>
    </submittedName>
</protein>
<dbReference type="EMBL" id="FRAW01000019">
    <property type="protein sequence ID" value="SHK83037.1"/>
    <property type="molecule type" value="Genomic_DNA"/>
</dbReference>
<dbReference type="Gene3D" id="3.10.490.10">
    <property type="entry name" value="Gamma-glutamyl cyclotransferase-like"/>
    <property type="match status" value="1"/>
</dbReference>
<dbReference type="Gene3D" id="3.90.1300.10">
    <property type="entry name" value="Amidase signature (AS) domain"/>
    <property type="match status" value="1"/>
</dbReference>
<dbReference type="PANTHER" id="PTHR11895">
    <property type="entry name" value="TRANSAMIDASE"/>
    <property type="match status" value="1"/>
</dbReference>
<dbReference type="SUPFAM" id="SSF75304">
    <property type="entry name" value="Amidase signature (AS) enzymes"/>
    <property type="match status" value="1"/>
</dbReference>
<evidence type="ECO:0000313" key="3">
    <source>
        <dbReference type="EMBL" id="SHK83037.1"/>
    </source>
</evidence>
<name>A0A1M6VN91_9BACT</name>
<reference evidence="4" key="1">
    <citation type="submission" date="2016-11" db="EMBL/GenBank/DDBJ databases">
        <authorList>
            <person name="Varghese N."/>
            <person name="Submissions S."/>
        </authorList>
    </citation>
    <scope>NUCLEOTIDE SEQUENCE [LARGE SCALE GENOMIC DNA]</scope>
    <source>
        <strain evidence="4">UWOS</strain>
    </source>
</reference>
<evidence type="ECO:0000259" key="2">
    <source>
        <dbReference type="Pfam" id="PF21986"/>
    </source>
</evidence>
<dbReference type="GO" id="GO:0016787">
    <property type="term" value="F:hydrolase activity"/>
    <property type="evidence" value="ECO:0007669"/>
    <property type="project" value="UniProtKB-KW"/>
</dbReference>
<evidence type="ECO:0000259" key="1">
    <source>
        <dbReference type="Pfam" id="PF01425"/>
    </source>
</evidence>
<dbReference type="InterPro" id="IPR000120">
    <property type="entry name" value="Amidase"/>
</dbReference>
<feature type="domain" description="Amidase" evidence="1">
    <location>
        <begin position="22"/>
        <end position="430"/>
    </location>
</feature>
<dbReference type="InterPro" id="IPR053844">
    <property type="entry name" value="AH_C"/>
</dbReference>
<dbReference type="AlphaFoldDB" id="A0A1M6VN91"/>
<organism evidence="3 4">
    <name type="scientific">Fibrobacter intestinalis</name>
    <dbReference type="NCBI Taxonomy" id="28122"/>
    <lineage>
        <taxon>Bacteria</taxon>
        <taxon>Pseudomonadati</taxon>
        <taxon>Fibrobacterota</taxon>
        <taxon>Fibrobacteria</taxon>
        <taxon>Fibrobacterales</taxon>
        <taxon>Fibrobacteraceae</taxon>
        <taxon>Fibrobacter</taxon>
    </lineage>
</organism>
<sequence>MKLDIRSLLSAYRDGSTTPEKVITELKKKIAEAPASIWISHTSDESLSRYLKNLHLKSPRDLPLYGIPFAIKDNIDLENCETTAGCPAFAYTPNRSATVVGKLIRAGAIPLGKTNMDQFATGLVGVRTPYGAIPNRFAPEYISGGSSSGSAAALAYGLCSFSLGTDTAGSGRVPAAFNNLYGVKPTCGLLSTKGVVPACRSLDCVSLFALNLSDAKRLLEIAKGYDEDDDYSRKAPENLAHLPENWTFGVPEESELNFFGNENYRKLFEDSITAAEKAGGKMRRIHFKPFLEAARLLYEGPWVFERYSAVGKFIEEHSAQIHPVTRKIIIPPSTPHPSQIFDAFHKLRHAKALADREMDQVDFLITPTVGTCYKTAEVEADPIRLNSNLGYYTNYMNLLDFSALAIPVGFAGKLPFGVTLVGKAFAENVLFSAAEKLRSFLAPKMAIAVCGAHLQGMPLHGELEDAEFLGTQKTAAEYTMFALPGNIPKPALVRAEKGGSSFHVELYALPAEEFGKFISQIPAPLSIGKIRLENGTEVSGFLGEPIVQKIGKNISEFGDWRKYFFSL</sequence>
<proteinExistence type="predicted"/>
<dbReference type="Pfam" id="PF01425">
    <property type="entry name" value="Amidase"/>
    <property type="match status" value="1"/>
</dbReference>
<dbReference type="RefSeq" id="WP_073304858.1">
    <property type="nucleotide sequence ID" value="NZ_FRAW01000019.1"/>
</dbReference>
<feature type="domain" description="Allophanate hydrolase C-terminal" evidence="2">
    <location>
        <begin position="446"/>
        <end position="563"/>
    </location>
</feature>
<dbReference type="InterPro" id="IPR036928">
    <property type="entry name" value="AS_sf"/>
</dbReference>
<dbReference type="Pfam" id="PF21986">
    <property type="entry name" value="AH_C"/>
    <property type="match status" value="1"/>
</dbReference>
<dbReference type="NCBIfam" id="TIGR02713">
    <property type="entry name" value="allophanate_hyd"/>
    <property type="match status" value="1"/>
</dbReference>
<dbReference type="NCBIfam" id="NF006043">
    <property type="entry name" value="PRK08186.1"/>
    <property type="match status" value="1"/>
</dbReference>
<dbReference type="PANTHER" id="PTHR11895:SF169">
    <property type="entry name" value="GLUTAMYL-TRNA(GLN) AMIDOTRANSFERASE"/>
    <property type="match status" value="1"/>
</dbReference>
<evidence type="ECO:0000313" key="4">
    <source>
        <dbReference type="Proteomes" id="UP000184275"/>
    </source>
</evidence>
<dbReference type="Proteomes" id="UP000184275">
    <property type="component" value="Unassembled WGS sequence"/>
</dbReference>
<dbReference type="Gene3D" id="1.20.58.1700">
    <property type="match status" value="1"/>
</dbReference>
<dbReference type="InterPro" id="IPR014085">
    <property type="entry name" value="Allophanate_hydrolase"/>
</dbReference>
<keyword evidence="4" id="KW-1185">Reference proteome</keyword>
<gene>
    <name evidence="3" type="ORF">SAMN05720469_11947</name>
</gene>
<accession>A0A1M6VN91</accession>